<protein>
    <submittedName>
        <fullName evidence="7">Xaa-pro aminopeptidase</fullName>
    </submittedName>
</protein>
<keyword evidence="3" id="KW-0479">Metal-binding</keyword>
<dbReference type="InterPro" id="IPR007865">
    <property type="entry name" value="Aminopep_P_N"/>
</dbReference>
<name>A0AAV4AW38_9GAST</name>
<dbReference type="CDD" id="cd01087">
    <property type="entry name" value="Prolidase"/>
    <property type="match status" value="1"/>
</dbReference>
<organism evidence="7 8">
    <name type="scientific">Plakobranchus ocellatus</name>
    <dbReference type="NCBI Taxonomy" id="259542"/>
    <lineage>
        <taxon>Eukaryota</taxon>
        <taxon>Metazoa</taxon>
        <taxon>Spiralia</taxon>
        <taxon>Lophotrochozoa</taxon>
        <taxon>Mollusca</taxon>
        <taxon>Gastropoda</taxon>
        <taxon>Heterobranchia</taxon>
        <taxon>Euthyneura</taxon>
        <taxon>Panpulmonata</taxon>
        <taxon>Sacoglossa</taxon>
        <taxon>Placobranchoidea</taxon>
        <taxon>Plakobranchidae</taxon>
        <taxon>Plakobranchus</taxon>
    </lineage>
</organism>
<dbReference type="Pfam" id="PF00557">
    <property type="entry name" value="Peptidase_M24"/>
    <property type="match status" value="1"/>
</dbReference>
<evidence type="ECO:0000256" key="2">
    <source>
        <dbReference type="ARBA" id="ARBA00008766"/>
    </source>
</evidence>
<evidence type="ECO:0000256" key="1">
    <source>
        <dbReference type="ARBA" id="ARBA00001936"/>
    </source>
</evidence>
<evidence type="ECO:0000256" key="3">
    <source>
        <dbReference type="ARBA" id="ARBA00022723"/>
    </source>
</evidence>
<comment type="cofactor">
    <cofactor evidence="1">
        <name>Mn(2+)</name>
        <dbReference type="ChEBI" id="CHEBI:29035"/>
    </cofactor>
</comment>
<dbReference type="InterPro" id="IPR029149">
    <property type="entry name" value="Creatin/AminoP/Spt16_N"/>
</dbReference>
<keyword evidence="7" id="KW-0031">Aminopeptidase</keyword>
<evidence type="ECO:0000313" key="7">
    <source>
        <dbReference type="EMBL" id="GFO10614.1"/>
    </source>
</evidence>
<dbReference type="AlphaFoldDB" id="A0AAV4AW38"/>
<dbReference type="Gene3D" id="3.40.350.10">
    <property type="entry name" value="Creatinase/prolidase N-terminal domain"/>
    <property type="match status" value="1"/>
</dbReference>
<gene>
    <name evidence="7" type="ORF">PoB_003711900</name>
</gene>
<feature type="domain" description="Aminopeptidase P N-terminal" evidence="6">
    <location>
        <begin position="61"/>
        <end position="209"/>
    </location>
</feature>
<keyword evidence="8" id="KW-1185">Reference proteome</keyword>
<dbReference type="GO" id="GO:0030145">
    <property type="term" value="F:manganese ion binding"/>
    <property type="evidence" value="ECO:0007669"/>
    <property type="project" value="InterPro"/>
</dbReference>
<dbReference type="GO" id="GO:0006508">
    <property type="term" value="P:proteolysis"/>
    <property type="evidence" value="ECO:0007669"/>
    <property type="project" value="TreeGrafter"/>
</dbReference>
<dbReference type="SUPFAM" id="SSF53092">
    <property type="entry name" value="Creatinase/prolidase N-terminal domain"/>
    <property type="match status" value="1"/>
</dbReference>
<dbReference type="InterPro" id="IPR000994">
    <property type="entry name" value="Pept_M24"/>
</dbReference>
<evidence type="ECO:0000256" key="4">
    <source>
        <dbReference type="ARBA" id="ARBA00022801"/>
    </source>
</evidence>
<dbReference type="EMBL" id="BLXT01004186">
    <property type="protein sequence ID" value="GFO10614.1"/>
    <property type="molecule type" value="Genomic_DNA"/>
</dbReference>
<accession>A0AAV4AW38</accession>
<dbReference type="InterPro" id="IPR052433">
    <property type="entry name" value="X-Pro_dipept-like"/>
</dbReference>
<dbReference type="InterPro" id="IPR036005">
    <property type="entry name" value="Creatinase/aminopeptidase-like"/>
</dbReference>
<sequence length="503" mass="57048">MMSTRSYRLIWSRLLCHSHVKTKLRKKNSVLLAFSNVRYFRQPAAETHPHLISVGEVTPGLTVKEFYNRRCNLVRSALKAFQGVKSTEHHLFVFPSATTAYMSTDIPYVFRQNTDFLYLCGFQEPDSLLLIKAHSSSLQTGEHEAILFVLKKDPEKELWHGPVSGADGAAVLTGVDAAFNSNEVEKYLHYYIKNHKNYVLWYNHTQPVHADFNNRVVSQLMKDPRHKYLENTASLLHSLRVHKSTAELRLMQKSVDIAAEAFVDVMKFSKPMINESQLWAKMDFECRMRGAEFLAYPPVVAGGNRANTIHYITNNQVVLDGEMVLMDAGCELHGYASDLTRTWPVSGQFTKAQKQLYNATLRVQEECIKMCTKAYSLDEIYTKMLHLLGEELLLLGIISAHTPPPQQLNILRKICPHHVSHYLGMDVHDTSTISRGIKLQPNMVVTIEPGIYIPADDFSVAPEYRGIGIRIEDNILVSESEPVNLSASCPKQAEEIEDLLSSR</sequence>
<dbReference type="Proteomes" id="UP000735302">
    <property type="component" value="Unassembled WGS sequence"/>
</dbReference>
<comment type="similarity">
    <text evidence="2">Belongs to the peptidase M24B family.</text>
</comment>
<reference evidence="7 8" key="1">
    <citation type="journal article" date="2021" name="Elife">
        <title>Chloroplast acquisition without the gene transfer in kleptoplastic sea slugs, Plakobranchus ocellatus.</title>
        <authorList>
            <person name="Maeda T."/>
            <person name="Takahashi S."/>
            <person name="Yoshida T."/>
            <person name="Shimamura S."/>
            <person name="Takaki Y."/>
            <person name="Nagai Y."/>
            <person name="Toyoda A."/>
            <person name="Suzuki Y."/>
            <person name="Arimoto A."/>
            <person name="Ishii H."/>
            <person name="Satoh N."/>
            <person name="Nishiyama T."/>
            <person name="Hasebe M."/>
            <person name="Maruyama T."/>
            <person name="Minagawa J."/>
            <person name="Obokata J."/>
            <person name="Shigenobu S."/>
        </authorList>
    </citation>
    <scope>NUCLEOTIDE SEQUENCE [LARGE SCALE GENOMIC DNA]</scope>
</reference>
<dbReference type="Pfam" id="PF05195">
    <property type="entry name" value="AMP_N"/>
    <property type="match status" value="1"/>
</dbReference>
<dbReference type="SMART" id="SM01011">
    <property type="entry name" value="AMP_N"/>
    <property type="match status" value="1"/>
</dbReference>
<keyword evidence="4" id="KW-0378">Hydrolase</keyword>
<dbReference type="PANTHER" id="PTHR43226">
    <property type="entry name" value="XAA-PRO AMINOPEPTIDASE 3"/>
    <property type="match status" value="1"/>
</dbReference>
<dbReference type="Gene3D" id="3.90.230.10">
    <property type="entry name" value="Creatinase/methionine aminopeptidase superfamily"/>
    <property type="match status" value="1"/>
</dbReference>
<dbReference type="GO" id="GO:0005739">
    <property type="term" value="C:mitochondrion"/>
    <property type="evidence" value="ECO:0007669"/>
    <property type="project" value="TreeGrafter"/>
</dbReference>
<dbReference type="PANTHER" id="PTHR43226:SF4">
    <property type="entry name" value="XAA-PRO AMINOPEPTIDASE 3"/>
    <property type="match status" value="1"/>
</dbReference>
<evidence type="ECO:0000259" key="6">
    <source>
        <dbReference type="SMART" id="SM01011"/>
    </source>
</evidence>
<evidence type="ECO:0000256" key="5">
    <source>
        <dbReference type="ARBA" id="ARBA00023211"/>
    </source>
</evidence>
<comment type="caution">
    <text evidence="7">The sequence shown here is derived from an EMBL/GenBank/DDBJ whole genome shotgun (WGS) entry which is preliminary data.</text>
</comment>
<keyword evidence="5" id="KW-0464">Manganese</keyword>
<proteinExistence type="inferred from homology"/>
<dbReference type="GO" id="GO:0070006">
    <property type="term" value="F:metalloaminopeptidase activity"/>
    <property type="evidence" value="ECO:0007669"/>
    <property type="project" value="InterPro"/>
</dbReference>
<keyword evidence="7" id="KW-0645">Protease</keyword>
<dbReference type="SUPFAM" id="SSF55920">
    <property type="entry name" value="Creatinase/aminopeptidase"/>
    <property type="match status" value="1"/>
</dbReference>
<evidence type="ECO:0000313" key="8">
    <source>
        <dbReference type="Proteomes" id="UP000735302"/>
    </source>
</evidence>